<feature type="compositionally biased region" description="Low complexity" evidence="9">
    <location>
        <begin position="438"/>
        <end position="478"/>
    </location>
</feature>
<dbReference type="InterPro" id="IPR040343">
    <property type="entry name" value="Cet1/Ctl1"/>
</dbReference>
<evidence type="ECO:0000256" key="3">
    <source>
        <dbReference type="ARBA" id="ARBA00006345"/>
    </source>
</evidence>
<dbReference type="GO" id="GO:0140818">
    <property type="term" value="F:mRNA 5'-triphosphate monophosphatase activity"/>
    <property type="evidence" value="ECO:0007669"/>
    <property type="project" value="UniProtKB-EC"/>
</dbReference>
<dbReference type="STRING" id="933388.S7ZPK8"/>
<evidence type="ECO:0000313" key="11">
    <source>
        <dbReference type="EMBL" id="EPS30586.1"/>
    </source>
</evidence>
<keyword evidence="12" id="KW-1185">Reference proteome</keyword>
<dbReference type="GO" id="GO:0006370">
    <property type="term" value="P:7-methylguanosine mRNA capping"/>
    <property type="evidence" value="ECO:0007669"/>
    <property type="project" value="UniProtKB-UniRule"/>
</dbReference>
<dbReference type="OrthoDB" id="272147at2759"/>
<evidence type="ECO:0000256" key="7">
    <source>
        <dbReference type="ARBA" id="ARBA00047740"/>
    </source>
</evidence>
<dbReference type="eggNOG" id="ENOG502RZAX">
    <property type="taxonomic scope" value="Eukaryota"/>
</dbReference>
<feature type="compositionally biased region" description="Polar residues" evidence="9">
    <location>
        <begin position="287"/>
        <end position="297"/>
    </location>
</feature>
<comment type="subcellular location">
    <subcellularLocation>
        <location evidence="2 8">Nucleus</location>
    </subcellularLocation>
</comment>
<name>S7ZPK8_PENO1</name>
<feature type="compositionally biased region" description="Low complexity" evidence="9">
    <location>
        <begin position="47"/>
        <end position="59"/>
    </location>
</feature>
<dbReference type="Proteomes" id="UP000019376">
    <property type="component" value="Unassembled WGS sequence"/>
</dbReference>
<feature type="compositionally biased region" description="Polar residues" evidence="9">
    <location>
        <begin position="128"/>
        <end position="138"/>
    </location>
</feature>
<keyword evidence="4 8" id="KW-0507">mRNA processing</keyword>
<feature type="compositionally biased region" description="Pro residues" evidence="9">
    <location>
        <begin position="71"/>
        <end position="80"/>
    </location>
</feature>
<dbReference type="FunFam" id="3.20.100.10:FF:000002">
    <property type="entry name" value="mRNA capping nucleoside-triphosphatase, putative"/>
    <property type="match status" value="1"/>
</dbReference>
<reference evidence="11 12" key="1">
    <citation type="journal article" date="2013" name="PLoS ONE">
        <title>Genomic and secretomic analyses reveal unique features of the lignocellulolytic enzyme system of Penicillium decumbens.</title>
        <authorList>
            <person name="Liu G."/>
            <person name="Zhang L."/>
            <person name="Wei X."/>
            <person name="Zou G."/>
            <person name="Qin Y."/>
            <person name="Ma L."/>
            <person name="Li J."/>
            <person name="Zheng H."/>
            <person name="Wang S."/>
            <person name="Wang C."/>
            <person name="Xun L."/>
            <person name="Zhao G.-P."/>
            <person name="Zhou Z."/>
            <person name="Qu Y."/>
        </authorList>
    </citation>
    <scope>NUCLEOTIDE SEQUENCE [LARGE SCALE GENOMIC DNA]</scope>
    <source>
        <strain evidence="12">114-2 / CGMCC 5302</strain>
    </source>
</reference>
<dbReference type="AlphaFoldDB" id="S7ZPK8"/>
<feature type="domain" description="Ig-like" evidence="10">
    <location>
        <begin position="638"/>
        <end position="674"/>
    </location>
</feature>
<protein>
    <recommendedName>
        <fullName evidence="8">mRNA-capping enzyme subunit beta</fullName>
        <ecNumber evidence="8">3.6.1.74</ecNumber>
    </recommendedName>
    <alternativeName>
        <fullName evidence="8">mRNA 5'-phosphatase</fullName>
    </alternativeName>
    <alternativeName>
        <fullName evidence="8">mRNA 5'-triphosphate monophosphatase</fullName>
    </alternativeName>
</protein>
<evidence type="ECO:0000256" key="6">
    <source>
        <dbReference type="ARBA" id="ARBA00023242"/>
    </source>
</evidence>
<dbReference type="CDD" id="cd07470">
    <property type="entry name" value="CYTH-like_mRNA_RTPase"/>
    <property type="match status" value="1"/>
</dbReference>
<evidence type="ECO:0000259" key="10">
    <source>
        <dbReference type="PROSITE" id="PS50835"/>
    </source>
</evidence>
<sequence length="783" mass="84498">MDLRTIMNNEAGGASKASQASSSLSAPSDVSHQQQQQLQYSDHASRRSSQSLQHAQHASPPRQSSFDSPYQPYPPAPPPLNTAVQSHSSLSPPPVSTPYSAGPRESHAPSAYSNTHIQGPAGPVASPYTPQQPMSAGIQQSDQQSYFAQQQSNSLQSLMTNPLGAGENVPRENPLSASQPPAPQQFSPSTHRSISGTPLGPPPVITSRQSPHSTRPQSSGRESPRPHPSSPRVVHEAPRRSSLHTKSPSASHRTSPFSRHSELASHQLSSGIKHDSVDPSSPQVPSRQNSTAATSESAGVPASRPPLDPTSTEGPTALAPSAAESVPHRSPVPSTQPQFASSPSASRSGSHPLQMEIDSDSMDRRAPHQPPKAKRRRYNEPPIFAQRSVRTKGRCPIIPHPQPPIPKHVRGSSQDPWVSRRQAAAAAVTSVATTTTPAARAARASGPAASPPVANAPAAPLPSVTAAPTTTAVGTARPQQVGSLGPWEPSITGFIPYEELTKQLCDFLFQHVVVRTDVAVDASGSVSAGPGTIIEIEAKLGHVIDQDRRERLVLPVLTESVINRESRLRTSFESNMTVEQHRAMNNFLNEQVKASMASGSSRIPISYTHKKERDTFYEISPHELPPLIRQNLNPRHKPKVRVTTDVKTGEIIAKIVKCRVADIDVYSPRTPVDWRVSVNLEMEYDGDISHLPMVDASKGGRGERNKDRMSYKHLAYQIDLTQVATVEAPTKHDFEHELEVELSAAEVRRQGNLAMAGDPSNQYEDLVKGFVDNIRVLARAVPP</sequence>
<organism evidence="11 12">
    <name type="scientific">Penicillium oxalicum (strain 114-2 / CGMCC 5302)</name>
    <name type="common">Penicillium decumbens</name>
    <dbReference type="NCBI Taxonomy" id="933388"/>
    <lineage>
        <taxon>Eukaryota</taxon>
        <taxon>Fungi</taxon>
        <taxon>Dikarya</taxon>
        <taxon>Ascomycota</taxon>
        <taxon>Pezizomycotina</taxon>
        <taxon>Eurotiomycetes</taxon>
        <taxon>Eurotiomycetidae</taxon>
        <taxon>Eurotiales</taxon>
        <taxon>Aspergillaceae</taxon>
        <taxon>Penicillium</taxon>
    </lineage>
</organism>
<dbReference type="EMBL" id="KB644412">
    <property type="protein sequence ID" value="EPS30586.1"/>
    <property type="molecule type" value="Genomic_DNA"/>
</dbReference>
<dbReference type="PhylomeDB" id="S7ZPK8"/>
<dbReference type="HOGENOM" id="CLU_018004_4_0_1"/>
<evidence type="ECO:0000256" key="2">
    <source>
        <dbReference type="ARBA" id="ARBA00004123"/>
    </source>
</evidence>
<dbReference type="GO" id="GO:0004651">
    <property type="term" value="F:polynucleotide 5'-phosphatase activity"/>
    <property type="evidence" value="ECO:0007669"/>
    <property type="project" value="UniProtKB-UniRule"/>
</dbReference>
<dbReference type="SUPFAM" id="SSF55154">
    <property type="entry name" value="CYTH-like phosphatases"/>
    <property type="match status" value="1"/>
</dbReference>
<keyword evidence="5 8" id="KW-0378">Hydrolase</keyword>
<dbReference type="InterPro" id="IPR004206">
    <property type="entry name" value="mRNA_triPase_Cet1"/>
</dbReference>
<feature type="region of interest" description="Disordered" evidence="9">
    <location>
        <begin position="1"/>
        <end position="384"/>
    </location>
</feature>
<comment type="function">
    <text evidence="8">First step of mRNA capping. Converts the 5'-triphosphate end of a nascent mRNA chain into a diphosphate end.</text>
</comment>
<dbReference type="PANTHER" id="PTHR28118">
    <property type="entry name" value="POLYNUCLEOTIDE 5'-TRIPHOSPHATASE-RELATED"/>
    <property type="match status" value="1"/>
</dbReference>
<dbReference type="InterPro" id="IPR007110">
    <property type="entry name" value="Ig-like_dom"/>
</dbReference>
<dbReference type="Gene3D" id="3.20.100.10">
    <property type="entry name" value="mRNA triphosphatase Cet1-like"/>
    <property type="match status" value="1"/>
</dbReference>
<evidence type="ECO:0000313" key="12">
    <source>
        <dbReference type="Proteomes" id="UP000019376"/>
    </source>
</evidence>
<keyword evidence="6 8" id="KW-0539">Nucleus</keyword>
<dbReference type="GO" id="GO:0031533">
    <property type="term" value="C:mRNA capping enzyme complex"/>
    <property type="evidence" value="ECO:0007669"/>
    <property type="project" value="UniProtKB-UniRule"/>
</dbReference>
<dbReference type="PANTHER" id="PTHR28118:SF1">
    <property type="entry name" value="POLYNUCLEOTIDE 5'-TRIPHOSPHATASE CTL1-RELATED"/>
    <property type="match status" value="1"/>
</dbReference>
<dbReference type="Pfam" id="PF02940">
    <property type="entry name" value="mRNA_triPase"/>
    <property type="match status" value="1"/>
</dbReference>
<comment type="catalytic activity">
    <reaction evidence="7">
        <text>a 5'-end triphospho-ribonucleoside in mRNA + H2O = a 5'-end diphospho-ribonucleoside in mRNA + phosphate + H(+)</text>
        <dbReference type="Rhea" id="RHEA:67004"/>
        <dbReference type="Rhea" id="RHEA-COMP:17164"/>
        <dbReference type="Rhea" id="RHEA-COMP:17165"/>
        <dbReference type="ChEBI" id="CHEBI:15377"/>
        <dbReference type="ChEBI" id="CHEBI:15378"/>
        <dbReference type="ChEBI" id="CHEBI:43474"/>
        <dbReference type="ChEBI" id="CHEBI:167616"/>
        <dbReference type="ChEBI" id="CHEBI:167618"/>
        <dbReference type="EC" id="3.6.1.74"/>
    </reaction>
    <physiologicalReaction direction="left-to-right" evidence="7">
        <dbReference type="Rhea" id="RHEA:67005"/>
    </physiologicalReaction>
</comment>
<gene>
    <name evidence="11" type="ORF">PDE_05538</name>
</gene>
<evidence type="ECO:0000256" key="4">
    <source>
        <dbReference type="ARBA" id="ARBA00022664"/>
    </source>
</evidence>
<evidence type="ECO:0000256" key="8">
    <source>
        <dbReference type="RuleBase" id="RU367053"/>
    </source>
</evidence>
<accession>S7ZPK8</accession>
<dbReference type="EC" id="3.6.1.74" evidence="8"/>
<feature type="compositionally biased region" description="Low complexity" evidence="9">
    <location>
        <begin position="139"/>
        <end position="154"/>
    </location>
</feature>
<evidence type="ECO:0000256" key="5">
    <source>
        <dbReference type="ARBA" id="ARBA00022801"/>
    </source>
</evidence>
<proteinExistence type="inferred from homology"/>
<comment type="similarity">
    <text evidence="3 8">Belongs to the fungal TPase family.</text>
</comment>
<keyword evidence="8" id="KW-0506">mRNA capping</keyword>
<feature type="compositionally biased region" description="Polar residues" evidence="9">
    <location>
        <begin position="206"/>
        <end position="217"/>
    </location>
</feature>
<dbReference type="PROSITE" id="PS50835">
    <property type="entry name" value="IG_LIKE"/>
    <property type="match status" value="1"/>
</dbReference>
<feature type="compositionally biased region" description="Low complexity" evidence="9">
    <location>
        <begin position="176"/>
        <end position="189"/>
    </location>
</feature>
<comment type="cofactor">
    <cofactor evidence="1 8">
        <name>Mg(2+)</name>
        <dbReference type="ChEBI" id="CHEBI:18420"/>
    </cofactor>
</comment>
<feature type="region of interest" description="Disordered" evidence="9">
    <location>
        <begin position="438"/>
        <end position="481"/>
    </location>
</feature>
<evidence type="ECO:0000256" key="1">
    <source>
        <dbReference type="ARBA" id="ARBA00001946"/>
    </source>
</evidence>
<evidence type="ECO:0000256" key="9">
    <source>
        <dbReference type="SAM" id="MobiDB-lite"/>
    </source>
</evidence>
<dbReference type="InterPro" id="IPR033469">
    <property type="entry name" value="CYTH-like_dom_sf"/>
</dbReference>
<comment type="subunit">
    <text evidence="8">Heterodimer. The mRNA-capping enzyme is composed of two separate chains alpha and beta, respectively a mRNA guanylyltransferase and an mRNA 5'-triphosphate monophosphatase.</text>
</comment>
<feature type="compositionally biased region" description="Low complexity" evidence="9">
    <location>
        <begin position="14"/>
        <end position="39"/>
    </location>
</feature>
<feature type="compositionally biased region" description="Low complexity" evidence="9">
    <location>
        <begin position="333"/>
        <end position="352"/>
    </location>
</feature>
<feature type="compositionally biased region" description="Polar residues" evidence="9">
    <location>
        <begin position="244"/>
        <end position="270"/>
    </location>
</feature>
<dbReference type="InterPro" id="IPR037009">
    <property type="entry name" value="mRNA_triPase_Cet1_sf"/>
</dbReference>